<dbReference type="Proteomes" id="UP000440732">
    <property type="component" value="Unassembled WGS sequence"/>
</dbReference>
<evidence type="ECO:0000313" key="17">
    <source>
        <dbReference type="Proteomes" id="UP000460718"/>
    </source>
</evidence>
<dbReference type="EMBL" id="QXGA01000064">
    <property type="protein sequence ID" value="KAE9153599.1"/>
    <property type="molecule type" value="Genomic_DNA"/>
</dbReference>
<name>A0A6A3MBK3_9STRA</name>
<dbReference type="EMBL" id="QXFY01000051">
    <property type="protein sequence ID" value="KAE9360107.1"/>
    <property type="molecule type" value="Genomic_DNA"/>
</dbReference>
<evidence type="ECO:0000313" key="14">
    <source>
        <dbReference type="Proteomes" id="UP000440367"/>
    </source>
</evidence>
<evidence type="ECO:0000313" key="20">
    <source>
        <dbReference type="Proteomes" id="UP000488956"/>
    </source>
</evidence>
<evidence type="ECO:0000313" key="7">
    <source>
        <dbReference type="EMBL" id="KAE9252297.1"/>
    </source>
</evidence>
<dbReference type="Proteomes" id="UP000433483">
    <property type="component" value="Unassembled WGS sequence"/>
</dbReference>
<organism evidence="2 17">
    <name type="scientific">Phytophthora fragariae</name>
    <dbReference type="NCBI Taxonomy" id="53985"/>
    <lineage>
        <taxon>Eukaryota</taxon>
        <taxon>Sar</taxon>
        <taxon>Stramenopiles</taxon>
        <taxon>Oomycota</taxon>
        <taxon>Peronosporomycetes</taxon>
        <taxon>Peronosporales</taxon>
        <taxon>Peronosporaceae</taxon>
        <taxon>Phytophthora</taxon>
    </lineage>
</organism>
<dbReference type="EMBL" id="QXFZ01000070">
    <property type="protein sequence ID" value="KAE9135393.1"/>
    <property type="molecule type" value="Genomic_DNA"/>
</dbReference>
<dbReference type="EMBL" id="QXGC01000055">
    <property type="protein sequence ID" value="KAE9252297.1"/>
    <property type="molecule type" value="Genomic_DNA"/>
</dbReference>
<dbReference type="Proteomes" id="UP000429523">
    <property type="component" value="Unassembled WGS sequence"/>
</dbReference>
<evidence type="ECO:0000313" key="6">
    <source>
        <dbReference type="EMBL" id="KAE9232433.1"/>
    </source>
</evidence>
<evidence type="ECO:0000313" key="15">
    <source>
        <dbReference type="Proteomes" id="UP000440732"/>
    </source>
</evidence>
<dbReference type="EMBL" id="QXGE01000066">
    <property type="protein sequence ID" value="KAE9326570.1"/>
    <property type="molecule type" value="Genomic_DNA"/>
</dbReference>
<evidence type="ECO:0000313" key="19">
    <source>
        <dbReference type="Proteomes" id="UP000486351"/>
    </source>
</evidence>
<evidence type="ECO:0000313" key="9">
    <source>
        <dbReference type="EMBL" id="KAE9326570.1"/>
    </source>
</evidence>
<dbReference type="Proteomes" id="UP000437068">
    <property type="component" value="Unassembled WGS sequence"/>
</dbReference>
<evidence type="ECO:0000313" key="12">
    <source>
        <dbReference type="Proteomes" id="UP000433483"/>
    </source>
</evidence>
<evidence type="ECO:0000313" key="11">
    <source>
        <dbReference type="Proteomes" id="UP000429523"/>
    </source>
</evidence>
<dbReference type="Proteomes" id="UP000441208">
    <property type="component" value="Unassembled WGS sequence"/>
</dbReference>
<evidence type="ECO:0000313" key="10">
    <source>
        <dbReference type="EMBL" id="KAE9360107.1"/>
    </source>
</evidence>
<evidence type="ECO:0000313" key="18">
    <source>
        <dbReference type="Proteomes" id="UP000476176"/>
    </source>
</evidence>
<sequence length="96" mass="10820">MEANVWLTLQMQQQVILTLLTNVAQTFETMFLKQVMVGEVSAAEIGFRYCGTSTRKEEGAGGATYDLKHYNITGDKAECEKAAESLHKDRYDRQPN</sequence>
<proteinExistence type="predicted"/>
<reference evidence="17 18" key="1">
    <citation type="submission" date="2018-09" db="EMBL/GenBank/DDBJ databases">
        <title>Genomic investigation of the strawberry pathogen Phytophthora fragariae indicates pathogenicity is determined by transcriptional variation in three key races.</title>
        <authorList>
            <person name="Adams T.M."/>
            <person name="Armitage A.D."/>
            <person name="Sobczyk M.K."/>
            <person name="Bates H.J."/>
            <person name="Dunwell J.M."/>
            <person name="Nellist C.F."/>
            <person name="Harrison R.J."/>
        </authorList>
    </citation>
    <scope>NUCLEOTIDE SEQUENCE [LARGE SCALE GENOMIC DNA]</scope>
    <source>
        <strain evidence="9 13">A4</strain>
        <strain evidence="8 14">BC-1</strain>
        <strain evidence="7 18">BC-23</strain>
        <strain evidence="6 12">NOV-27</strain>
        <strain evidence="5 15">NOV-5</strain>
        <strain evidence="4 16">NOV-71</strain>
        <strain evidence="10 19">NOV-77</strain>
        <strain evidence="1 11">NOV-9</strain>
        <strain evidence="3 20">ONT-3</strain>
        <strain evidence="2 17">SCRP245</strain>
    </source>
</reference>
<dbReference type="Proteomes" id="UP000476176">
    <property type="component" value="Unassembled WGS sequence"/>
</dbReference>
<dbReference type="EMBL" id="QXGD01000069">
    <property type="protein sequence ID" value="KAE9254956.1"/>
    <property type="molecule type" value="Genomic_DNA"/>
</dbReference>
<dbReference type="Proteomes" id="UP000486351">
    <property type="component" value="Unassembled WGS sequence"/>
</dbReference>
<evidence type="ECO:0000313" key="5">
    <source>
        <dbReference type="EMBL" id="KAE9153599.1"/>
    </source>
</evidence>
<evidence type="ECO:0000313" key="1">
    <source>
        <dbReference type="EMBL" id="KAE8947658.1"/>
    </source>
</evidence>
<evidence type="ECO:0000313" key="3">
    <source>
        <dbReference type="EMBL" id="KAE9135161.1"/>
    </source>
</evidence>
<protein>
    <submittedName>
        <fullName evidence="2">Uncharacterized protein</fullName>
    </submittedName>
</protein>
<evidence type="ECO:0000313" key="13">
    <source>
        <dbReference type="Proteomes" id="UP000437068"/>
    </source>
</evidence>
<evidence type="ECO:0000313" key="2">
    <source>
        <dbReference type="EMBL" id="KAE9027260.1"/>
    </source>
</evidence>
<keyword evidence="12" id="KW-1185">Reference proteome</keyword>
<evidence type="ECO:0000313" key="8">
    <source>
        <dbReference type="EMBL" id="KAE9254956.1"/>
    </source>
</evidence>
<dbReference type="Proteomes" id="UP000460718">
    <property type="component" value="Unassembled WGS sequence"/>
</dbReference>
<dbReference type="EMBL" id="QXFX01000058">
    <property type="protein sequence ID" value="KAE9135161.1"/>
    <property type="molecule type" value="Genomic_DNA"/>
</dbReference>
<gene>
    <name evidence="9" type="ORF">PF001_g2382</name>
    <name evidence="8" type="ORF">PF002_g2609</name>
    <name evidence="7" type="ORF">PF004_g2051</name>
    <name evidence="6" type="ORF">PF005_g2745</name>
    <name evidence="5" type="ORF">PF006_g2302</name>
    <name evidence="4" type="ORF">PF007_g2573</name>
    <name evidence="10" type="ORF">PF008_g1934</name>
    <name evidence="1" type="ORF">PF009_g2745</name>
    <name evidence="3" type="ORF">PF010_g2183</name>
    <name evidence="2" type="ORF">PF011_g2143</name>
</gene>
<comment type="caution">
    <text evidence="2">The sequence shown here is derived from an EMBL/GenBank/DDBJ whole genome shotgun (WGS) entry which is preliminary data.</text>
</comment>
<dbReference type="EMBL" id="QXGB01000076">
    <property type="protein sequence ID" value="KAE9232433.1"/>
    <property type="molecule type" value="Genomic_DNA"/>
</dbReference>
<dbReference type="EMBL" id="QXFW01000063">
    <property type="protein sequence ID" value="KAE9027260.1"/>
    <property type="molecule type" value="Genomic_DNA"/>
</dbReference>
<dbReference type="EMBL" id="QXGF01000074">
    <property type="protein sequence ID" value="KAE8947658.1"/>
    <property type="molecule type" value="Genomic_DNA"/>
</dbReference>
<dbReference type="Proteomes" id="UP000488956">
    <property type="component" value="Unassembled WGS sequence"/>
</dbReference>
<evidence type="ECO:0000313" key="4">
    <source>
        <dbReference type="EMBL" id="KAE9135393.1"/>
    </source>
</evidence>
<accession>A0A6A3MBK3</accession>
<evidence type="ECO:0000313" key="16">
    <source>
        <dbReference type="Proteomes" id="UP000441208"/>
    </source>
</evidence>
<dbReference type="AlphaFoldDB" id="A0A6A3MBK3"/>
<dbReference type="Proteomes" id="UP000440367">
    <property type="component" value="Unassembled WGS sequence"/>
</dbReference>